<evidence type="ECO:0000256" key="8">
    <source>
        <dbReference type="ARBA" id="ARBA00022840"/>
    </source>
</evidence>
<gene>
    <name evidence="12" type="ORF">FJAP1339_LOCUS4214</name>
</gene>
<dbReference type="Gene3D" id="3.40.50.300">
    <property type="entry name" value="P-loop containing nucleotide triphosphate hydrolases"/>
    <property type="match status" value="2"/>
</dbReference>
<dbReference type="Pfam" id="PF00005">
    <property type="entry name" value="ABC_tran"/>
    <property type="match status" value="2"/>
</dbReference>
<dbReference type="CDD" id="cd03221">
    <property type="entry name" value="ABCF_EF-3"/>
    <property type="match status" value="1"/>
</dbReference>
<name>A0A7S2XX05_9STRA</name>
<feature type="domain" description="ABC transporter" evidence="11">
    <location>
        <begin position="664"/>
        <end position="985"/>
    </location>
</feature>
<dbReference type="SMART" id="SM00382">
    <property type="entry name" value="AAA"/>
    <property type="match status" value="2"/>
</dbReference>
<keyword evidence="9" id="KW-0648">Protein biosynthesis</keyword>
<evidence type="ECO:0000256" key="7">
    <source>
        <dbReference type="ARBA" id="ARBA00022768"/>
    </source>
</evidence>
<dbReference type="Gene3D" id="2.40.50.990">
    <property type="match status" value="1"/>
</dbReference>
<keyword evidence="6" id="KW-0547">Nucleotide-binding</keyword>
<dbReference type="SUPFAM" id="SSF48371">
    <property type="entry name" value="ARM repeat"/>
    <property type="match status" value="1"/>
</dbReference>
<dbReference type="InterPro" id="IPR017871">
    <property type="entry name" value="ABC_transporter-like_CS"/>
</dbReference>
<dbReference type="InterPro" id="IPR050611">
    <property type="entry name" value="ABCF"/>
</dbReference>
<dbReference type="Pfam" id="PF24987">
    <property type="entry name" value="HEAT_EF3_N"/>
    <property type="match status" value="1"/>
</dbReference>
<evidence type="ECO:0000256" key="5">
    <source>
        <dbReference type="ARBA" id="ARBA00022737"/>
    </source>
</evidence>
<keyword evidence="8" id="KW-0067">ATP-binding</keyword>
<comment type="similarity">
    <text evidence="3">Belongs to the ABC transporter superfamily. ABCF family. EF3 subfamily.</text>
</comment>
<evidence type="ECO:0000256" key="9">
    <source>
        <dbReference type="ARBA" id="ARBA00022917"/>
    </source>
</evidence>
<dbReference type="Pfam" id="PF24984">
    <property type="entry name" value="HEAT_EF3_GNC1"/>
    <property type="match status" value="1"/>
</dbReference>
<comment type="pathway">
    <text evidence="2">Protein biosynthesis; polypeptide chain elongation.</text>
</comment>
<dbReference type="InterPro" id="IPR011989">
    <property type="entry name" value="ARM-like"/>
</dbReference>
<dbReference type="PROSITE" id="PS00211">
    <property type="entry name" value="ABC_TRANSPORTER_1"/>
    <property type="match status" value="2"/>
</dbReference>
<dbReference type="InterPro" id="IPR047038">
    <property type="entry name" value="eEF3_chromodomain-like_sf"/>
</dbReference>
<keyword evidence="5" id="KW-0677">Repeat</keyword>
<dbReference type="FunFam" id="3.40.50.300:FF:000193">
    <property type="entry name" value="Probable Elongation factor 3"/>
    <property type="match status" value="1"/>
</dbReference>
<dbReference type="PROSITE" id="PS50893">
    <property type="entry name" value="ABC_TRANSPORTER_2"/>
    <property type="match status" value="2"/>
</dbReference>
<evidence type="ECO:0000259" key="11">
    <source>
        <dbReference type="PROSITE" id="PS50893"/>
    </source>
</evidence>
<dbReference type="SUPFAM" id="SSF52540">
    <property type="entry name" value="P-loop containing nucleoside triphosphate hydrolases"/>
    <property type="match status" value="2"/>
</dbReference>
<feature type="domain" description="ABC transporter" evidence="11">
    <location>
        <begin position="417"/>
        <end position="635"/>
    </location>
</feature>
<organism evidence="12">
    <name type="scientific">Fibrocapsa japonica</name>
    <dbReference type="NCBI Taxonomy" id="94617"/>
    <lineage>
        <taxon>Eukaryota</taxon>
        <taxon>Sar</taxon>
        <taxon>Stramenopiles</taxon>
        <taxon>Ochrophyta</taxon>
        <taxon>Raphidophyceae</taxon>
        <taxon>Chattonellales</taxon>
        <taxon>Chattonellaceae</taxon>
        <taxon>Fibrocapsa</taxon>
    </lineage>
</organism>
<sequence length="1043" mass="114392">MAAFDNADFSSMMENLTLAAGNEVYDSKIISAVNSDYKVLPGLMSSLVENASKTGKAEASTAAAAIGVFKTLANNCMPSAEPFLCANLLTLFIAAGSKQKVVREAANEAVQAITSSMGSNCVRGVLVHCFEACAVEQAWQTRVAALEVIAAFGDSCPEQLSAALPEVVPAVTPCMTDTKKQVSEAASRAMTAACDVIGNRDIEHMTTHILRSITHPNEVPEIMHTLAGVTFVQSVQSPALAMVVPLLLRGLRSRVTATRRQSAVIIDNMSKLVDDPLDAAPFLPQLLPALAKAAEEMSDPEARGVAERADNQLKRLNGLVKSIVTKGINHDLVLGAIKETVGSQPAEADTIINHLAFLACSLMGVKHFEVDEWKEVTQHLNTIAGDQANSMTEALINATKDMLTITAAADDDDDDGEELCNCTFTLAYGTKILLHNTTMRLKRGAKYGLLGGNDSGKTTLMRSIANGSVEGFPDTSEVRTVFVEADILGELSHLSCVDYIMEDERLAGLDKEEVLKVMASVGFTEDGKAKPFHAVSTLSGGWRMKLAMARAMLQKADILLLDEPTNHLDVINVAWVKNYINSLTNVTAIMVSHDTGFLNDCCTNILQIDRLKLHQFKGNLDAFIEMNPEAKAYFSLKESKLAFKFPQPGPIEGIKSRGRALMKMQHCDFTYPGNTTPTLFDISIQVSMASRVGCVGENGAGKSTMIKVLTGEVVPQTGEVWKHPNARVAYVAQHAFHHIEAHLDKTPNEYIRWRYANGEDKESLVKVSMVLTEEEEQLQKQQFEVHWTDEGGVKRKANKIVSELTGSRRENKDKEYEYEVKYKGGDEGHLNYKILKMRGWDKNCKAIDARYAQRAGLYIRTLSSSNVEKQLGDVGLEPEFASHYRMSALSGGQKVKVVIAAAMWNQPHILILDEPTNYLDRDSLGALAKAIEEYQGGVVIISHNSEFVKTLCPEEWVMDAGHLETRGEAGWMERQDEKINDQAVITEMTDASGNTTEIKKKKKALSKRAHRALAKKITDKINAGEELDEDEEEFAQENKLYEA</sequence>
<accession>A0A7S2XX05</accession>
<dbReference type="GO" id="GO:0016887">
    <property type="term" value="F:ATP hydrolysis activity"/>
    <property type="evidence" value="ECO:0007669"/>
    <property type="project" value="InterPro"/>
</dbReference>
<dbReference type="PANTHER" id="PTHR19211">
    <property type="entry name" value="ATP-BINDING TRANSPORT PROTEIN-RELATED"/>
    <property type="match status" value="1"/>
</dbReference>
<dbReference type="InterPro" id="IPR003593">
    <property type="entry name" value="AAA+_ATPase"/>
</dbReference>
<evidence type="ECO:0000256" key="10">
    <source>
        <dbReference type="ARBA" id="ARBA00049360"/>
    </source>
</evidence>
<dbReference type="InterPro" id="IPR027417">
    <property type="entry name" value="P-loop_NTPase"/>
</dbReference>
<dbReference type="GO" id="GO:0003746">
    <property type="term" value="F:translation elongation factor activity"/>
    <property type="evidence" value="ECO:0007669"/>
    <property type="project" value="UniProtKB-KW"/>
</dbReference>
<keyword evidence="4" id="KW-0963">Cytoplasm</keyword>
<protein>
    <recommendedName>
        <fullName evidence="11">ABC transporter domain-containing protein</fullName>
    </recommendedName>
</protein>
<evidence type="ECO:0000313" key="12">
    <source>
        <dbReference type="EMBL" id="CAD9861692.1"/>
    </source>
</evidence>
<dbReference type="EMBL" id="HBHR01008710">
    <property type="protein sequence ID" value="CAD9861692.1"/>
    <property type="molecule type" value="Transcribed_RNA"/>
</dbReference>
<reference evidence="12" key="1">
    <citation type="submission" date="2021-01" db="EMBL/GenBank/DDBJ databases">
        <authorList>
            <person name="Corre E."/>
            <person name="Pelletier E."/>
            <person name="Niang G."/>
            <person name="Scheremetjew M."/>
            <person name="Finn R."/>
            <person name="Kale V."/>
            <person name="Holt S."/>
            <person name="Cochrane G."/>
            <person name="Meng A."/>
            <person name="Brown T."/>
            <person name="Cohen L."/>
        </authorList>
    </citation>
    <scope>NUCLEOTIDE SEQUENCE</scope>
    <source>
        <strain evidence="12">CCMP1661</strain>
    </source>
</reference>
<dbReference type="Gene3D" id="1.25.10.10">
    <property type="entry name" value="Leucine-rich Repeat Variant"/>
    <property type="match status" value="1"/>
</dbReference>
<comment type="catalytic activity">
    <reaction evidence="10">
        <text>ATP + H2O = ADP + phosphate + H(+)</text>
        <dbReference type="Rhea" id="RHEA:13065"/>
        <dbReference type="ChEBI" id="CHEBI:15377"/>
        <dbReference type="ChEBI" id="CHEBI:15378"/>
        <dbReference type="ChEBI" id="CHEBI:30616"/>
        <dbReference type="ChEBI" id="CHEBI:43474"/>
        <dbReference type="ChEBI" id="CHEBI:456216"/>
    </reaction>
</comment>
<evidence type="ECO:0000256" key="4">
    <source>
        <dbReference type="ARBA" id="ARBA00022490"/>
    </source>
</evidence>
<keyword evidence="7" id="KW-0251">Elongation factor</keyword>
<evidence type="ECO:0000256" key="1">
    <source>
        <dbReference type="ARBA" id="ARBA00004496"/>
    </source>
</evidence>
<comment type="subcellular location">
    <subcellularLocation>
        <location evidence="1">Cytoplasm</location>
    </subcellularLocation>
</comment>
<dbReference type="InterPro" id="IPR003439">
    <property type="entry name" value="ABC_transporter-like_ATP-bd"/>
</dbReference>
<dbReference type="InterPro" id="IPR016024">
    <property type="entry name" value="ARM-type_fold"/>
</dbReference>
<dbReference type="AlphaFoldDB" id="A0A7S2XX05"/>
<dbReference type="GO" id="GO:0005737">
    <property type="term" value="C:cytoplasm"/>
    <property type="evidence" value="ECO:0007669"/>
    <property type="project" value="UniProtKB-SubCell"/>
</dbReference>
<dbReference type="PANTHER" id="PTHR19211:SF5">
    <property type="entry name" value="ELONGATION FACTOR 3A-RELATED"/>
    <property type="match status" value="1"/>
</dbReference>
<evidence type="ECO:0000256" key="3">
    <source>
        <dbReference type="ARBA" id="ARBA00011054"/>
    </source>
</evidence>
<evidence type="ECO:0000256" key="2">
    <source>
        <dbReference type="ARBA" id="ARBA00004815"/>
    </source>
</evidence>
<evidence type="ECO:0000256" key="6">
    <source>
        <dbReference type="ARBA" id="ARBA00022741"/>
    </source>
</evidence>
<proteinExistence type="inferred from homology"/>
<dbReference type="GO" id="GO:0005524">
    <property type="term" value="F:ATP binding"/>
    <property type="evidence" value="ECO:0007669"/>
    <property type="project" value="UniProtKB-KW"/>
</dbReference>